<keyword evidence="7" id="KW-1185">Reference proteome</keyword>
<keyword evidence="2 5" id="KW-0812">Transmembrane</keyword>
<gene>
    <name evidence="6" type="ORF">FPHYL_2634</name>
</gene>
<dbReference type="GO" id="GO:0016020">
    <property type="term" value="C:membrane"/>
    <property type="evidence" value="ECO:0007669"/>
    <property type="project" value="UniProtKB-SubCell"/>
</dbReference>
<sequence length="514" mass="59346">MAKPKQVQVHQVFDSRYYDGVKMQRILENLFPERKGNFGLRMMNDQWAFRAPRQVTRTDRMNSTFTYFIFLENLTQIPSLSLVSMDMSHPCFVNEVTEPIRVISTGAGVSEEEHSGAEVHQFSTLEQMQSHFSRTETLEQPYHFIPMLSFLVDKFKLNPSIWDVASCFYAKDFDVESTFCVPFTVSRDGPITEVSYTIRYPEFKAAQGTWIIRQSGIYQRFNNETKQNLCALFNPIPGSKLHQLVQDYVSKVSRNVLKDVFWPHKEVFKTYFSSWRLYNVYLEKRLLPIANKAVATWIEELTEAEYRHLTDLSYLETRLLQILAILGSSNELLEGLSSLCRNWYPDSTGHDRESAVSGLTEFQNHQLNCRVYVRTAEYLQKLTEKNTQLLANTLSFREQLYAKGQNDNMLRLNKSAVFITTLTLLYLPASFAATFFGMNFFDLDDSGDQIVMTSMIWIYFLSSAGLTIGTFLLYHVLLDKTLIGRIVGNVPIVKTLVRGRSRKESSDMELGSME</sequence>
<feature type="transmembrane region" description="Helical" evidence="5">
    <location>
        <begin position="416"/>
        <end position="436"/>
    </location>
</feature>
<organism evidence="6 7">
    <name type="scientific">Fusarium phyllophilum</name>
    <dbReference type="NCBI Taxonomy" id="47803"/>
    <lineage>
        <taxon>Eukaryota</taxon>
        <taxon>Fungi</taxon>
        <taxon>Dikarya</taxon>
        <taxon>Ascomycota</taxon>
        <taxon>Pezizomycotina</taxon>
        <taxon>Sordariomycetes</taxon>
        <taxon>Hypocreomycetidae</taxon>
        <taxon>Hypocreales</taxon>
        <taxon>Nectriaceae</taxon>
        <taxon>Fusarium</taxon>
        <taxon>Fusarium fujikuroi species complex</taxon>
    </lineage>
</organism>
<comment type="caution">
    <text evidence="6">The sequence shown here is derived from an EMBL/GenBank/DDBJ whole genome shotgun (WGS) entry which is preliminary data.</text>
</comment>
<evidence type="ECO:0000256" key="5">
    <source>
        <dbReference type="SAM" id="Phobius"/>
    </source>
</evidence>
<proteinExistence type="predicted"/>
<evidence type="ECO:0000256" key="3">
    <source>
        <dbReference type="ARBA" id="ARBA00022989"/>
    </source>
</evidence>
<dbReference type="SUPFAM" id="SSF144083">
    <property type="entry name" value="Magnesium transport protein CorA, transmembrane region"/>
    <property type="match status" value="1"/>
</dbReference>
<dbReference type="AlphaFoldDB" id="A0A8H5KA63"/>
<evidence type="ECO:0000313" key="6">
    <source>
        <dbReference type="EMBL" id="KAF5568826.1"/>
    </source>
</evidence>
<feature type="transmembrane region" description="Helical" evidence="5">
    <location>
        <begin position="456"/>
        <end position="477"/>
    </location>
</feature>
<evidence type="ECO:0000256" key="4">
    <source>
        <dbReference type="ARBA" id="ARBA00023136"/>
    </source>
</evidence>
<dbReference type="Gene3D" id="1.20.58.340">
    <property type="entry name" value="Magnesium transport protein CorA, transmembrane region"/>
    <property type="match status" value="1"/>
</dbReference>
<name>A0A8H5KA63_9HYPO</name>
<evidence type="ECO:0000256" key="1">
    <source>
        <dbReference type="ARBA" id="ARBA00004141"/>
    </source>
</evidence>
<dbReference type="Proteomes" id="UP000582016">
    <property type="component" value="Unassembled WGS sequence"/>
</dbReference>
<keyword evidence="3 5" id="KW-1133">Transmembrane helix</keyword>
<dbReference type="InterPro" id="IPR045863">
    <property type="entry name" value="CorA_TM1_TM2"/>
</dbReference>
<protein>
    <submittedName>
        <fullName evidence="6">Mg2+ transporter like zinc transport</fullName>
    </submittedName>
</protein>
<comment type="subcellular location">
    <subcellularLocation>
        <location evidence="1">Membrane</location>
        <topology evidence="1">Multi-pass membrane protein</topology>
    </subcellularLocation>
</comment>
<accession>A0A8H5KA63</accession>
<reference evidence="6 7" key="1">
    <citation type="submission" date="2020-05" db="EMBL/GenBank/DDBJ databases">
        <title>Identification and distribution of gene clusters putatively required for synthesis of sphingolipid metabolism inhibitors in phylogenetically diverse species of the filamentous fungus Fusarium.</title>
        <authorList>
            <person name="Kim H.-S."/>
            <person name="Busman M."/>
            <person name="Brown D.W."/>
            <person name="Divon H."/>
            <person name="Uhlig S."/>
            <person name="Proctor R.H."/>
        </authorList>
    </citation>
    <scope>NUCLEOTIDE SEQUENCE [LARGE SCALE GENOMIC DNA]</scope>
    <source>
        <strain evidence="6 7">NRRL 13617</strain>
    </source>
</reference>
<dbReference type="InterPro" id="IPR002523">
    <property type="entry name" value="MgTranspt_CorA/ZnTranspt_ZntB"/>
</dbReference>
<dbReference type="EMBL" id="JAAOAQ010000078">
    <property type="protein sequence ID" value="KAF5568826.1"/>
    <property type="molecule type" value="Genomic_DNA"/>
</dbReference>
<dbReference type="GO" id="GO:0046873">
    <property type="term" value="F:metal ion transmembrane transporter activity"/>
    <property type="evidence" value="ECO:0007669"/>
    <property type="project" value="InterPro"/>
</dbReference>
<dbReference type="Pfam" id="PF01544">
    <property type="entry name" value="CorA"/>
    <property type="match status" value="1"/>
</dbReference>
<evidence type="ECO:0000313" key="7">
    <source>
        <dbReference type="Proteomes" id="UP000582016"/>
    </source>
</evidence>
<keyword evidence="4 5" id="KW-0472">Membrane</keyword>
<evidence type="ECO:0000256" key="2">
    <source>
        <dbReference type="ARBA" id="ARBA00022692"/>
    </source>
</evidence>
<dbReference type="OrthoDB" id="5392974at2759"/>